<dbReference type="OrthoDB" id="613853at2759"/>
<dbReference type="InterPro" id="IPR001810">
    <property type="entry name" value="F-box_dom"/>
</dbReference>
<dbReference type="EMBL" id="PJQY01003455">
    <property type="protein sequence ID" value="PQM37365.1"/>
    <property type="molecule type" value="Genomic_DNA"/>
</dbReference>
<name>A0A314YFQ0_PRUYE</name>
<gene>
    <name evidence="3" type="ORF">Pyn_09551</name>
    <name evidence="4" type="ORF">Pyn_37078</name>
</gene>
<dbReference type="AlphaFoldDB" id="A0A314YFQ0"/>
<dbReference type="InterPro" id="IPR053772">
    <property type="entry name" value="At1g61320/At1g61330-like"/>
</dbReference>
<dbReference type="Pfam" id="PF23622">
    <property type="entry name" value="LRR_At1g61320_AtMIF1"/>
    <property type="match status" value="1"/>
</dbReference>
<dbReference type="Pfam" id="PF00646">
    <property type="entry name" value="F-box"/>
    <property type="match status" value="1"/>
</dbReference>
<dbReference type="PANTHER" id="PTHR34145">
    <property type="entry name" value="OS02G0105600 PROTEIN"/>
    <property type="match status" value="1"/>
</dbReference>
<dbReference type="InterPro" id="IPR055357">
    <property type="entry name" value="LRR_At1g61320_AtMIF1"/>
</dbReference>
<accession>A0A314YFQ0</accession>
<comment type="caution">
    <text evidence="4">The sequence shown here is derived from an EMBL/GenBank/DDBJ whole genome shotgun (WGS) entry which is preliminary data.</text>
</comment>
<evidence type="ECO:0000313" key="3">
    <source>
        <dbReference type="EMBL" id="PQM37365.1"/>
    </source>
</evidence>
<dbReference type="EMBL" id="PJQY01000975">
    <property type="protein sequence ID" value="PQQ06342.1"/>
    <property type="molecule type" value="Genomic_DNA"/>
</dbReference>
<organism evidence="4 5">
    <name type="scientific">Prunus yedoensis var. nudiflora</name>
    <dbReference type="NCBI Taxonomy" id="2094558"/>
    <lineage>
        <taxon>Eukaryota</taxon>
        <taxon>Viridiplantae</taxon>
        <taxon>Streptophyta</taxon>
        <taxon>Embryophyta</taxon>
        <taxon>Tracheophyta</taxon>
        <taxon>Spermatophyta</taxon>
        <taxon>Magnoliopsida</taxon>
        <taxon>eudicotyledons</taxon>
        <taxon>Gunneridae</taxon>
        <taxon>Pentapetalae</taxon>
        <taxon>rosids</taxon>
        <taxon>fabids</taxon>
        <taxon>Rosales</taxon>
        <taxon>Rosaceae</taxon>
        <taxon>Amygdaloideae</taxon>
        <taxon>Amygdaleae</taxon>
        <taxon>Prunus</taxon>
    </lineage>
</organism>
<evidence type="ECO:0000313" key="5">
    <source>
        <dbReference type="Proteomes" id="UP000250321"/>
    </source>
</evidence>
<proteinExistence type="predicted"/>
<sequence>MKRVPPTLPSLQFKKYALYMGMKHGQRKKKTLGKKRKHKDEYNLVDRLTPESPDDVLVSILSLLSLKEAATTSILSRRWRYVWASTMALDFDAKFFDDEVYPNFLRLQPALREQESLRYVNWGKATNLLLNNVPFLVEVFVSERLVRIFSDEVHVYRKSIELPFTQLSCCLSQLEIFILDIDLAVYNQDYAFPVLSNVKHLELTVKANYDMDLFHLTSFMKASPLVQRLVLKLNFTTLAGMGPIKSAGECPHHYLKVLEIVGYRAHTCVVQHVMHLIKSAVALEKIIVHPVQRLNESYVRVREVEKVEEAKARDHAMQCLREKVPATIEFVCL</sequence>
<dbReference type="SUPFAM" id="SSF81383">
    <property type="entry name" value="F-box domain"/>
    <property type="match status" value="1"/>
</dbReference>
<keyword evidence="5" id="KW-1185">Reference proteome</keyword>
<evidence type="ECO:0000259" key="1">
    <source>
        <dbReference type="Pfam" id="PF00646"/>
    </source>
</evidence>
<feature type="domain" description="At1g61320/AtMIF1 LRR" evidence="2">
    <location>
        <begin position="157"/>
        <end position="330"/>
    </location>
</feature>
<evidence type="ECO:0000313" key="4">
    <source>
        <dbReference type="EMBL" id="PQQ06342.1"/>
    </source>
</evidence>
<reference evidence="4 5" key="1">
    <citation type="submission" date="2018-02" db="EMBL/GenBank/DDBJ databases">
        <title>Draft genome of wild Prunus yedoensis var. nudiflora.</title>
        <authorList>
            <person name="Baek S."/>
            <person name="Kim J.-H."/>
            <person name="Choi K."/>
            <person name="Kim G.-B."/>
            <person name="Cho A."/>
            <person name="Jang H."/>
            <person name="Shin C.-H."/>
            <person name="Yu H.-J."/>
            <person name="Mun J.-H."/>
        </authorList>
    </citation>
    <scope>NUCLEOTIDE SEQUENCE [LARGE SCALE GENOMIC DNA]</scope>
    <source>
        <strain evidence="5">cv. Jeju island</strain>
        <tissue evidence="4">Leaf</tissue>
    </source>
</reference>
<feature type="domain" description="F-box" evidence="1">
    <location>
        <begin position="53"/>
        <end position="85"/>
    </location>
</feature>
<protein>
    <submittedName>
        <fullName evidence="4">F-box/FBD/LRR-repeat protein</fullName>
    </submittedName>
</protein>
<dbReference type="PANTHER" id="PTHR34145:SF68">
    <property type="entry name" value="FBD DOMAIN-CONTAINING PROTEIN"/>
    <property type="match status" value="1"/>
</dbReference>
<dbReference type="InterPro" id="IPR036047">
    <property type="entry name" value="F-box-like_dom_sf"/>
</dbReference>
<evidence type="ECO:0000259" key="2">
    <source>
        <dbReference type="Pfam" id="PF23622"/>
    </source>
</evidence>
<dbReference type="Proteomes" id="UP000250321">
    <property type="component" value="Unassembled WGS sequence"/>
</dbReference>